<evidence type="ECO:0000256" key="4">
    <source>
        <dbReference type="ARBA" id="ARBA00047960"/>
    </source>
</evidence>
<feature type="domain" description="GST C-terminal" evidence="7">
    <location>
        <begin position="91"/>
        <end position="223"/>
    </location>
</feature>
<dbReference type="InterPro" id="IPR045073">
    <property type="entry name" value="Omega/Tau-like"/>
</dbReference>
<protein>
    <recommendedName>
        <fullName evidence="5">Glutathione S-transferase</fullName>
        <ecNumber evidence="5">2.5.1.18</ecNumber>
    </recommendedName>
</protein>
<proteinExistence type="inferred from homology"/>
<evidence type="ECO:0000256" key="5">
    <source>
        <dbReference type="RuleBase" id="RU369102"/>
    </source>
</evidence>
<dbReference type="PANTHER" id="PTHR11260">
    <property type="entry name" value="GLUTATHIONE S-TRANSFERASE, GST, SUPERFAMILY, GST DOMAIN CONTAINING"/>
    <property type="match status" value="1"/>
</dbReference>
<dbReference type="FunFam" id="1.20.1050.10:FF:000016">
    <property type="entry name" value="Glutathione S-transferase U9"/>
    <property type="match status" value="1"/>
</dbReference>
<dbReference type="InterPro" id="IPR004045">
    <property type="entry name" value="Glutathione_S-Trfase_N"/>
</dbReference>
<dbReference type="CDD" id="cd03058">
    <property type="entry name" value="GST_N_Tau"/>
    <property type="match status" value="1"/>
</dbReference>
<reference evidence="8 10" key="1">
    <citation type="submission" date="2024-01" db="EMBL/GenBank/DDBJ databases">
        <title>The genomes of 5 underutilized Papilionoideae crops provide insights into root nodulation and disease resistance.</title>
        <authorList>
            <person name="Yuan L."/>
        </authorList>
    </citation>
    <scope>NUCLEOTIDE SEQUENCE [LARGE SCALE GENOMIC DNA]</scope>
    <source>
        <strain evidence="8">LY-2023</strain>
        <tissue evidence="8">Leaf</tissue>
    </source>
</reference>
<dbReference type="InterPro" id="IPR036282">
    <property type="entry name" value="Glutathione-S-Trfase_C_sf"/>
</dbReference>
<dbReference type="PANTHER" id="PTHR11260:SF622">
    <property type="entry name" value="GLUTATHIONE S-TRANSFERASE"/>
    <property type="match status" value="1"/>
</dbReference>
<dbReference type="Pfam" id="PF02798">
    <property type="entry name" value="GST_N"/>
    <property type="match status" value="1"/>
</dbReference>
<evidence type="ECO:0000313" key="10">
    <source>
        <dbReference type="Proteomes" id="UP001359559"/>
    </source>
</evidence>
<dbReference type="EMBL" id="JAYKXN010000002">
    <property type="protein sequence ID" value="KAK7309788.1"/>
    <property type="molecule type" value="Genomic_DNA"/>
</dbReference>
<dbReference type="Gene3D" id="3.40.30.10">
    <property type="entry name" value="Glutaredoxin"/>
    <property type="match status" value="1"/>
</dbReference>
<dbReference type="CDD" id="cd03185">
    <property type="entry name" value="GST_C_Tau"/>
    <property type="match status" value="1"/>
</dbReference>
<keyword evidence="5" id="KW-0963">Cytoplasm</keyword>
<dbReference type="PROSITE" id="PS50405">
    <property type="entry name" value="GST_CTER"/>
    <property type="match status" value="1"/>
</dbReference>
<dbReference type="EC" id="2.5.1.18" evidence="5"/>
<dbReference type="SFLD" id="SFLDS00019">
    <property type="entry name" value="Glutathione_Transferase_(cytos"/>
    <property type="match status" value="1"/>
</dbReference>
<dbReference type="SUPFAM" id="SSF47616">
    <property type="entry name" value="GST C-terminal domain-like"/>
    <property type="match status" value="1"/>
</dbReference>
<accession>A0AAN9PT84</accession>
<evidence type="ECO:0000313" key="9">
    <source>
        <dbReference type="EMBL" id="KAK7309788.1"/>
    </source>
</evidence>
<comment type="subcellular location">
    <subcellularLocation>
        <location evidence="5">Cytoplasm</location>
        <location evidence="5">Cytosol</location>
    </subcellularLocation>
</comment>
<comment type="catalytic activity">
    <reaction evidence="4 5">
        <text>RX + glutathione = an S-substituted glutathione + a halide anion + H(+)</text>
        <dbReference type="Rhea" id="RHEA:16437"/>
        <dbReference type="ChEBI" id="CHEBI:15378"/>
        <dbReference type="ChEBI" id="CHEBI:16042"/>
        <dbReference type="ChEBI" id="CHEBI:17792"/>
        <dbReference type="ChEBI" id="CHEBI:57925"/>
        <dbReference type="ChEBI" id="CHEBI:90779"/>
        <dbReference type="EC" id="2.5.1.18"/>
    </reaction>
</comment>
<dbReference type="InterPro" id="IPR040079">
    <property type="entry name" value="Glutathione_S-Trfase"/>
</dbReference>
<dbReference type="InterPro" id="IPR010987">
    <property type="entry name" value="Glutathione-S-Trfase_C-like"/>
</dbReference>
<dbReference type="GO" id="GO:0009407">
    <property type="term" value="P:toxin catabolic process"/>
    <property type="evidence" value="ECO:0007669"/>
    <property type="project" value="UniProtKB-ARBA"/>
</dbReference>
<comment type="similarity">
    <text evidence="3">Belongs to the GST superfamily. Tau family.</text>
</comment>
<dbReference type="GO" id="GO:0005829">
    <property type="term" value="C:cytosol"/>
    <property type="evidence" value="ECO:0007669"/>
    <property type="project" value="UniProtKB-SubCell"/>
</dbReference>
<dbReference type="SFLD" id="SFLDG01152">
    <property type="entry name" value="Main.3:_Omega-_and_Tau-like"/>
    <property type="match status" value="1"/>
</dbReference>
<sequence>MEDKTSEVVLLGSWASSYCTRVALALKLKGIPYKYVEEDLTNKSELLILNNPVHKKVPVLLHKGRPISESLVILEYIEETWSYGPKLLPEDPYQRAKVRFWANYFDQKIMPGSNRILQSKVEERKRATEDVVEMLRVFEEGVNRDFDDQFHFLNGETLGLLDIVVGASSCTYKAFHEACNIEIIEMRKNSQFLMWVNALKEHPLMKETLPPHDKLVAKIKSKIAPSPEV</sequence>
<feature type="domain" description="GST N-terminal" evidence="6">
    <location>
        <begin position="6"/>
        <end position="85"/>
    </location>
</feature>
<organism evidence="8 10">
    <name type="scientific">Clitoria ternatea</name>
    <name type="common">Butterfly pea</name>
    <dbReference type="NCBI Taxonomy" id="43366"/>
    <lineage>
        <taxon>Eukaryota</taxon>
        <taxon>Viridiplantae</taxon>
        <taxon>Streptophyta</taxon>
        <taxon>Embryophyta</taxon>
        <taxon>Tracheophyta</taxon>
        <taxon>Spermatophyta</taxon>
        <taxon>Magnoliopsida</taxon>
        <taxon>eudicotyledons</taxon>
        <taxon>Gunneridae</taxon>
        <taxon>Pentapetalae</taxon>
        <taxon>rosids</taxon>
        <taxon>fabids</taxon>
        <taxon>Fabales</taxon>
        <taxon>Fabaceae</taxon>
        <taxon>Papilionoideae</taxon>
        <taxon>50 kb inversion clade</taxon>
        <taxon>NPAAA clade</taxon>
        <taxon>indigoferoid/millettioid clade</taxon>
        <taxon>Phaseoleae</taxon>
        <taxon>Clitoria</taxon>
    </lineage>
</organism>
<dbReference type="SFLD" id="SFLDG00358">
    <property type="entry name" value="Main_(cytGST)"/>
    <property type="match status" value="1"/>
</dbReference>
<dbReference type="AlphaFoldDB" id="A0AAN9PT84"/>
<keyword evidence="2 5" id="KW-0808">Transferase</keyword>
<dbReference type="Proteomes" id="UP001359559">
    <property type="component" value="Unassembled WGS sequence"/>
</dbReference>
<comment type="function">
    <text evidence="5">Is involved in the conjugation of reduced glutathione to a wide number of exogenous and endogenous hydrophobic electrophiles.</text>
</comment>
<comment type="caution">
    <text evidence="8">The sequence shown here is derived from an EMBL/GenBank/DDBJ whole genome shotgun (WGS) entry which is preliminary data.</text>
</comment>
<name>A0AAN9PT84_CLITE</name>
<dbReference type="SUPFAM" id="SSF52833">
    <property type="entry name" value="Thioredoxin-like"/>
    <property type="match status" value="1"/>
</dbReference>
<dbReference type="PROSITE" id="PS50404">
    <property type="entry name" value="GST_NTER"/>
    <property type="match status" value="1"/>
</dbReference>
<evidence type="ECO:0000259" key="7">
    <source>
        <dbReference type="PROSITE" id="PS50405"/>
    </source>
</evidence>
<dbReference type="FunFam" id="3.40.30.10:FF:000014">
    <property type="entry name" value="Tau class glutathione S-transferase"/>
    <property type="match status" value="1"/>
</dbReference>
<keyword evidence="10" id="KW-1185">Reference proteome</keyword>
<evidence type="ECO:0000256" key="3">
    <source>
        <dbReference type="ARBA" id="ARBA00025743"/>
    </source>
</evidence>
<keyword evidence="1" id="KW-0216">Detoxification</keyword>
<evidence type="ECO:0000259" key="6">
    <source>
        <dbReference type="PROSITE" id="PS50404"/>
    </source>
</evidence>
<dbReference type="EMBL" id="JAYKXN010000002">
    <property type="protein sequence ID" value="KAK7309786.1"/>
    <property type="molecule type" value="Genomic_DNA"/>
</dbReference>
<evidence type="ECO:0000313" key="8">
    <source>
        <dbReference type="EMBL" id="KAK7309786.1"/>
    </source>
</evidence>
<dbReference type="GO" id="GO:0004364">
    <property type="term" value="F:glutathione transferase activity"/>
    <property type="evidence" value="ECO:0007669"/>
    <property type="project" value="UniProtKB-UniRule"/>
</dbReference>
<dbReference type="Gene3D" id="1.20.1050.10">
    <property type="match status" value="1"/>
</dbReference>
<gene>
    <name evidence="8" type="ORF">RJT34_06797</name>
    <name evidence="9" type="ORF">RJT34_06799</name>
</gene>
<dbReference type="InterPro" id="IPR045074">
    <property type="entry name" value="GST_C_Tau"/>
</dbReference>
<dbReference type="GO" id="GO:0006749">
    <property type="term" value="P:glutathione metabolic process"/>
    <property type="evidence" value="ECO:0007669"/>
    <property type="project" value="InterPro"/>
</dbReference>
<evidence type="ECO:0000256" key="1">
    <source>
        <dbReference type="ARBA" id="ARBA00022575"/>
    </source>
</evidence>
<evidence type="ECO:0000256" key="2">
    <source>
        <dbReference type="ARBA" id="ARBA00022679"/>
    </source>
</evidence>
<dbReference type="InterPro" id="IPR036249">
    <property type="entry name" value="Thioredoxin-like_sf"/>
</dbReference>